<gene>
    <name evidence="11" type="ORF">MELIAE_LOCUS10829</name>
</gene>
<dbReference type="GO" id="GO:0051231">
    <property type="term" value="P:spindle elongation"/>
    <property type="evidence" value="ECO:0007669"/>
    <property type="project" value="TreeGrafter"/>
</dbReference>
<feature type="compositionally biased region" description="Acidic residues" evidence="9">
    <location>
        <begin position="562"/>
        <end position="583"/>
    </location>
</feature>
<dbReference type="GO" id="GO:0008574">
    <property type="term" value="F:plus-end-directed microtubule motor activity"/>
    <property type="evidence" value="ECO:0007669"/>
    <property type="project" value="TreeGrafter"/>
</dbReference>
<dbReference type="GO" id="GO:0090307">
    <property type="term" value="P:mitotic spindle assembly"/>
    <property type="evidence" value="ECO:0007669"/>
    <property type="project" value="TreeGrafter"/>
</dbReference>
<keyword evidence="6" id="KW-0175">Coiled coil</keyword>
<evidence type="ECO:0000256" key="2">
    <source>
        <dbReference type="ARBA" id="ARBA00022490"/>
    </source>
</evidence>
<dbReference type="Pfam" id="PF00225">
    <property type="entry name" value="Kinesin"/>
    <property type="match status" value="1"/>
</dbReference>
<dbReference type="PANTHER" id="PTHR47970">
    <property type="entry name" value="KINESIN-LIKE PROTEIN KIF11"/>
    <property type="match status" value="1"/>
</dbReference>
<dbReference type="Gene3D" id="3.40.850.10">
    <property type="entry name" value="Kinesin motor domain"/>
    <property type="match status" value="1"/>
</dbReference>
<dbReference type="InterPro" id="IPR001752">
    <property type="entry name" value="Kinesin_motor_dom"/>
</dbReference>
<comment type="subcellular location">
    <subcellularLocation>
        <location evidence="1">Cytoplasm</location>
        <location evidence="1">Cytoskeleton</location>
        <location evidence="1">Spindle</location>
    </subcellularLocation>
</comment>
<evidence type="ECO:0000313" key="11">
    <source>
        <dbReference type="EMBL" id="CAH0561252.1"/>
    </source>
</evidence>
<dbReference type="OrthoDB" id="123929at2759"/>
<dbReference type="EMBL" id="OV121138">
    <property type="protein sequence ID" value="CAH0561252.1"/>
    <property type="molecule type" value="Genomic_DNA"/>
</dbReference>
<sequence length="680" mass="78244">MSCQCLNGVKTNLSVSEPKDDEKLKVFLRIKANVDFNNLYSINDKTLTCTIPHGPSGSSNIKEGNRVSKKFEFSKIFGAGATQKDVFDDIVKPKLLRFIDGKNSTLMTYGASGAGKTYTIIGTASNPGLVPRTLEYLFGTIPQLSQAIKVKPNWNGSISTLNDSEMREEKHNRTEMLSFAQTSDNLVHLKTYAEMQRRLSIEPAAEVREQGVFFGMWVSFAEIYNEQIYDLLVPPPTRGRQRNRLKLGNDNGTAHIKNLTSIYVNSGMEAYQILQYGIKNLNHAATSLNPNSSRSHSIFTIKLSKSIGEGKAQVSHFNFCDLAGTERQKKTQNVGDRLKESKNINGSLLVLGKCIDSIRNSQSGAKAVVPYRESKLTQLFQRALSGKEDICMIVNVNPCREMFQETQQVLNFSAIAKNIIIDEQPAVKVLPKKPSRFSMYMSARSTSIQPKMETSDDEEESRDFRKDYEREYETVKLRECLLDMDAKWLEREELDRLDRLKISDMYDKIIHNIHAFYERFKEHDDAKHKEELERERAKWREHYKNKRAKYDDLEVTEIIDLVSEEEEESDEDEKSEQEEDQNREEDRARALAEENRLLIRKNRELTLILADAKEEYNNLQKECVGKQRENMDLRGEIYSLEEMVELQEAHIYSLNQQIMEEIVDDQDECNECVSKRINGY</sequence>
<dbReference type="GO" id="GO:0008017">
    <property type="term" value="F:microtubule binding"/>
    <property type="evidence" value="ECO:0007669"/>
    <property type="project" value="InterPro"/>
</dbReference>
<keyword evidence="4" id="KW-0547">Nucleotide-binding</keyword>
<evidence type="ECO:0000256" key="8">
    <source>
        <dbReference type="ARBA" id="ARBA00023212"/>
    </source>
</evidence>
<evidence type="ECO:0000259" key="10">
    <source>
        <dbReference type="SMART" id="SM00129"/>
    </source>
</evidence>
<evidence type="ECO:0000256" key="1">
    <source>
        <dbReference type="ARBA" id="ARBA00004186"/>
    </source>
</evidence>
<reference evidence="11" key="1">
    <citation type="submission" date="2021-12" db="EMBL/GenBank/DDBJ databases">
        <authorList>
            <person name="King R."/>
        </authorList>
    </citation>
    <scope>NUCLEOTIDE SEQUENCE</scope>
</reference>
<keyword evidence="8" id="KW-0206">Cytoskeleton</keyword>
<protein>
    <recommendedName>
        <fullName evidence="10">Kinesin motor domain-containing protein</fullName>
    </recommendedName>
</protein>
<accession>A0A9P0BEW8</accession>
<dbReference type="GO" id="GO:0005634">
    <property type="term" value="C:nucleus"/>
    <property type="evidence" value="ECO:0007669"/>
    <property type="project" value="TreeGrafter"/>
</dbReference>
<organism evidence="11 12">
    <name type="scientific">Brassicogethes aeneus</name>
    <name type="common">Rape pollen beetle</name>
    <name type="synonym">Meligethes aeneus</name>
    <dbReference type="NCBI Taxonomy" id="1431903"/>
    <lineage>
        <taxon>Eukaryota</taxon>
        <taxon>Metazoa</taxon>
        <taxon>Ecdysozoa</taxon>
        <taxon>Arthropoda</taxon>
        <taxon>Hexapoda</taxon>
        <taxon>Insecta</taxon>
        <taxon>Pterygota</taxon>
        <taxon>Neoptera</taxon>
        <taxon>Endopterygota</taxon>
        <taxon>Coleoptera</taxon>
        <taxon>Polyphaga</taxon>
        <taxon>Cucujiformia</taxon>
        <taxon>Nitidulidae</taxon>
        <taxon>Meligethinae</taxon>
        <taxon>Brassicogethes</taxon>
    </lineage>
</organism>
<evidence type="ECO:0000256" key="5">
    <source>
        <dbReference type="ARBA" id="ARBA00022840"/>
    </source>
</evidence>
<keyword evidence="5" id="KW-0067">ATP-binding</keyword>
<dbReference type="PRINTS" id="PR00380">
    <property type="entry name" value="KINESINHEAVY"/>
</dbReference>
<feature type="domain" description="Kinesin motor" evidence="10">
    <location>
        <begin position="21"/>
        <end position="429"/>
    </location>
</feature>
<dbReference type="GO" id="GO:0005524">
    <property type="term" value="F:ATP binding"/>
    <property type="evidence" value="ECO:0007669"/>
    <property type="project" value="UniProtKB-KW"/>
</dbReference>
<evidence type="ECO:0000256" key="7">
    <source>
        <dbReference type="ARBA" id="ARBA00023175"/>
    </source>
</evidence>
<dbReference type="Proteomes" id="UP001154078">
    <property type="component" value="Chromosome 7"/>
</dbReference>
<evidence type="ECO:0000256" key="3">
    <source>
        <dbReference type="ARBA" id="ARBA00022553"/>
    </source>
</evidence>
<dbReference type="GO" id="GO:0072686">
    <property type="term" value="C:mitotic spindle"/>
    <property type="evidence" value="ECO:0007669"/>
    <property type="project" value="TreeGrafter"/>
</dbReference>
<dbReference type="GO" id="GO:0005876">
    <property type="term" value="C:spindle microtubule"/>
    <property type="evidence" value="ECO:0007669"/>
    <property type="project" value="TreeGrafter"/>
</dbReference>
<evidence type="ECO:0000256" key="9">
    <source>
        <dbReference type="SAM" id="MobiDB-lite"/>
    </source>
</evidence>
<name>A0A9P0BEW8_BRAAE</name>
<evidence type="ECO:0000256" key="4">
    <source>
        <dbReference type="ARBA" id="ARBA00022741"/>
    </source>
</evidence>
<dbReference type="SUPFAM" id="SSF52540">
    <property type="entry name" value="P-loop containing nucleoside triphosphate hydrolases"/>
    <property type="match status" value="1"/>
</dbReference>
<evidence type="ECO:0000313" key="12">
    <source>
        <dbReference type="Proteomes" id="UP001154078"/>
    </source>
</evidence>
<keyword evidence="3" id="KW-0597">Phosphoprotein</keyword>
<evidence type="ECO:0000256" key="6">
    <source>
        <dbReference type="ARBA" id="ARBA00023054"/>
    </source>
</evidence>
<dbReference type="PANTHER" id="PTHR47970:SF29">
    <property type="entry name" value="KINESIN FAMILY MEMBER 20B"/>
    <property type="match status" value="1"/>
</dbReference>
<dbReference type="GO" id="GO:0007018">
    <property type="term" value="P:microtubule-based movement"/>
    <property type="evidence" value="ECO:0007669"/>
    <property type="project" value="InterPro"/>
</dbReference>
<dbReference type="AlphaFoldDB" id="A0A9P0BEW8"/>
<keyword evidence="12" id="KW-1185">Reference proteome</keyword>
<dbReference type="InterPro" id="IPR036961">
    <property type="entry name" value="Kinesin_motor_dom_sf"/>
</dbReference>
<keyword evidence="7" id="KW-0505">Motor protein</keyword>
<dbReference type="SMART" id="SM00129">
    <property type="entry name" value="KISc"/>
    <property type="match status" value="1"/>
</dbReference>
<feature type="region of interest" description="Disordered" evidence="9">
    <location>
        <begin position="562"/>
        <end position="588"/>
    </location>
</feature>
<dbReference type="InterPro" id="IPR027417">
    <property type="entry name" value="P-loop_NTPase"/>
</dbReference>
<keyword evidence="2" id="KW-0963">Cytoplasm</keyword>
<proteinExistence type="predicted"/>
<dbReference type="InterPro" id="IPR047149">
    <property type="entry name" value="KIF11-like"/>
</dbReference>